<organism evidence="9 10">
    <name type="scientific">Vogesella oryzagri</name>
    <dbReference type="NCBI Taxonomy" id="3160864"/>
    <lineage>
        <taxon>Bacteria</taxon>
        <taxon>Pseudomonadati</taxon>
        <taxon>Pseudomonadota</taxon>
        <taxon>Betaproteobacteria</taxon>
        <taxon>Neisseriales</taxon>
        <taxon>Chromobacteriaceae</taxon>
        <taxon>Vogesella</taxon>
    </lineage>
</organism>
<dbReference type="CDD" id="cd04451">
    <property type="entry name" value="S1_IF1"/>
    <property type="match status" value="1"/>
</dbReference>
<evidence type="ECO:0000313" key="9">
    <source>
        <dbReference type="EMBL" id="MEQ6291840.1"/>
    </source>
</evidence>
<keyword evidence="2 6" id="KW-0396">Initiation factor</keyword>
<evidence type="ECO:0000256" key="3">
    <source>
        <dbReference type="ARBA" id="ARBA00022730"/>
    </source>
</evidence>
<dbReference type="InterPro" id="IPR012340">
    <property type="entry name" value="NA-bd_OB-fold"/>
</dbReference>
<comment type="caution">
    <text evidence="9">The sequence shown here is derived from an EMBL/GenBank/DDBJ whole genome shotgun (WGS) entry which is preliminary data.</text>
</comment>
<sequence>MSKEDMIELQGVVIEMLPESRFRVRLDNNVEILAYGSGKMKLHRIRVLVGDRVTVEMSPYDLTKGRINFRHPTAKIEHAAPMRRRH</sequence>
<keyword evidence="4 6" id="KW-0694">RNA-binding</keyword>
<dbReference type="SUPFAM" id="SSF50249">
    <property type="entry name" value="Nucleic acid-binding proteins"/>
    <property type="match status" value="1"/>
</dbReference>
<gene>
    <name evidence="6 9" type="primary">infA</name>
    <name evidence="9" type="ORF">ABNW52_14575</name>
</gene>
<dbReference type="Pfam" id="PF01176">
    <property type="entry name" value="eIF-1a"/>
    <property type="match status" value="1"/>
</dbReference>
<evidence type="ECO:0000256" key="6">
    <source>
        <dbReference type="HAMAP-Rule" id="MF_00075"/>
    </source>
</evidence>
<dbReference type="RefSeq" id="WP_174874702.1">
    <property type="nucleotide sequence ID" value="NZ_JBEFLD010000007.1"/>
</dbReference>
<reference evidence="9" key="1">
    <citation type="submission" date="2024-06" db="EMBL/GenBank/DDBJ databases">
        <title>Genome sequence of Vogesella sp. MAHUQ-64.</title>
        <authorList>
            <person name="Huq M.A."/>
        </authorList>
    </citation>
    <scope>NUCLEOTIDE SEQUENCE</scope>
    <source>
        <strain evidence="9">MAHUQ-64</strain>
    </source>
</reference>
<dbReference type="PROSITE" id="PS50832">
    <property type="entry name" value="S1_IF1_TYPE"/>
    <property type="match status" value="1"/>
</dbReference>
<dbReference type="PANTHER" id="PTHR33370:SF1">
    <property type="entry name" value="TRANSLATION INITIATION FACTOR IF-1, CHLOROPLASTIC"/>
    <property type="match status" value="1"/>
</dbReference>
<keyword evidence="3 6" id="KW-0699">rRNA-binding</keyword>
<evidence type="ECO:0000256" key="2">
    <source>
        <dbReference type="ARBA" id="ARBA00022540"/>
    </source>
</evidence>
<dbReference type="Gene3D" id="2.40.50.140">
    <property type="entry name" value="Nucleic acid-binding proteins"/>
    <property type="match status" value="1"/>
</dbReference>
<keyword evidence="10" id="KW-1185">Reference proteome</keyword>
<dbReference type="PANTHER" id="PTHR33370">
    <property type="entry name" value="TRANSLATION INITIATION FACTOR IF-1, CHLOROPLASTIC"/>
    <property type="match status" value="1"/>
</dbReference>
<keyword evidence="6" id="KW-0963">Cytoplasm</keyword>
<name>A0ABV1M7Z2_9NEIS</name>
<keyword evidence="5 6" id="KW-0648">Protein biosynthesis</keyword>
<comment type="subcellular location">
    <subcellularLocation>
        <location evidence="6">Cytoplasm</location>
    </subcellularLocation>
</comment>
<evidence type="ECO:0000256" key="5">
    <source>
        <dbReference type="ARBA" id="ARBA00022917"/>
    </source>
</evidence>
<accession>A0ABV1M7Z2</accession>
<dbReference type="InterPro" id="IPR004368">
    <property type="entry name" value="TIF_IF1"/>
</dbReference>
<comment type="subunit">
    <text evidence="6">Component of the 30S ribosomal translation pre-initiation complex which assembles on the 30S ribosome in the order IF-2 and IF-3, IF-1 and N-formylmethionyl-tRNA(fMet); mRNA recruitment can occur at any time during PIC assembly.</text>
</comment>
<feature type="domain" description="S1-like" evidence="8">
    <location>
        <begin position="1"/>
        <end position="72"/>
    </location>
</feature>
<dbReference type="Proteomes" id="UP001433638">
    <property type="component" value="Unassembled WGS sequence"/>
</dbReference>
<dbReference type="HAMAP" id="MF_00075">
    <property type="entry name" value="IF_1"/>
    <property type="match status" value="1"/>
</dbReference>
<dbReference type="EMBL" id="JBEFLD010000007">
    <property type="protein sequence ID" value="MEQ6291840.1"/>
    <property type="molecule type" value="Genomic_DNA"/>
</dbReference>
<evidence type="ECO:0000313" key="10">
    <source>
        <dbReference type="Proteomes" id="UP001433638"/>
    </source>
</evidence>
<dbReference type="SMART" id="SM00316">
    <property type="entry name" value="S1"/>
    <property type="match status" value="1"/>
</dbReference>
<dbReference type="InterPro" id="IPR006196">
    <property type="entry name" value="RNA-binding_domain_S1_IF1"/>
</dbReference>
<evidence type="ECO:0000259" key="8">
    <source>
        <dbReference type="PROSITE" id="PS50832"/>
    </source>
</evidence>
<protein>
    <recommendedName>
        <fullName evidence="6 7">Translation initiation factor IF-1</fullName>
    </recommendedName>
</protein>
<dbReference type="GO" id="GO:0003743">
    <property type="term" value="F:translation initiation factor activity"/>
    <property type="evidence" value="ECO:0007669"/>
    <property type="project" value="UniProtKB-KW"/>
</dbReference>
<evidence type="ECO:0000256" key="1">
    <source>
        <dbReference type="ARBA" id="ARBA00010939"/>
    </source>
</evidence>
<proteinExistence type="inferred from homology"/>
<evidence type="ECO:0000256" key="7">
    <source>
        <dbReference type="NCBIfam" id="TIGR00008"/>
    </source>
</evidence>
<comment type="similarity">
    <text evidence="1 6">Belongs to the IF-1 family.</text>
</comment>
<dbReference type="NCBIfam" id="TIGR00008">
    <property type="entry name" value="infA"/>
    <property type="match status" value="1"/>
</dbReference>
<evidence type="ECO:0000256" key="4">
    <source>
        <dbReference type="ARBA" id="ARBA00022884"/>
    </source>
</evidence>
<dbReference type="InterPro" id="IPR003029">
    <property type="entry name" value="S1_domain"/>
</dbReference>
<comment type="function">
    <text evidence="6">One of the essential components for the initiation of protein synthesis. Stabilizes the binding of IF-2 and IF-3 on the 30S subunit to which N-formylmethionyl-tRNA(fMet) subsequently binds. Helps modulate mRNA selection, yielding the 30S pre-initiation complex (PIC). Upon addition of the 50S ribosomal subunit IF-1, IF-2 and IF-3 are released leaving the mature 70S translation initiation complex.</text>
</comment>